<evidence type="ECO:0000313" key="3">
    <source>
        <dbReference type="Proteomes" id="UP000006216"/>
    </source>
</evidence>
<sequence>MNVKKVFVILISVFLFGTFVGALIGYYNPKVSEEAVRGIKEILGGGNNFLLNSPFKMFVFIFLNNTRVAILSALLGIAFGIVPLLIMFFNGLVVGVVVVHVSRSLPITKVLLSIVPHGIIEIPALALAGTAGILWFSEILHGKGSFGARVQIGFKKMLRILGISIVLLLIAAFIEAFITPKLAGL</sequence>
<keyword evidence="1" id="KW-0812">Transmembrane</keyword>
<dbReference type="RefSeq" id="WP_011012780.1">
    <property type="nucleotide sequence ID" value="NC_018092.1"/>
</dbReference>
<dbReference type="Pfam" id="PF01944">
    <property type="entry name" value="SpoIIM"/>
    <property type="match status" value="1"/>
</dbReference>
<dbReference type="Proteomes" id="UP000006216">
    <property type="component" value="Chromosome"/>
</dbReference>
<accession>I6UA15</accession>
<feature type="transmembrane region" description="Helical" evidence="1">
    <location>
        <begin position="114"/>
        <end position="136"/>
    </location>
</feature>
<evidence type="ECO:0000313" key="2">
    <source>
        <dbReference type="EMBL" id="AFN05007.1"/>
    </source>
</evidence>
<feature type="transmembrane region" description="Helical" evidence="1">
    <location>
        <begin position="7"/>
        <end position="27"/>
    </location>
</feature>
<reference evidence="2 3" key="1">
    <citation type="journal article" date="2012" name="J. Bacteriol.">
        <title>Genome Sequencing of a Genetically-Tractable Pyrococcus furiosus Strain Reveals a Highly Dynamic Genome.</title>
        <authorList>
            <person name="Bridger S.L."/>
            <person name="Lancaster W.A."/>
            <person name="Poole F.L.II."/>
            <person name="Schut G.J."/>
            <person name="Adams M.W."/>
        </authorList>
    </citation>
    <scope>NUCLEOTIDE SEQUENCE [LARGE SCALE GENOMIC DNA]</scope>
    <source>
        <strain evidence="2 3">COM1</strain>
    </source>
</reference>
<keyword evidence="1" id="KW-0472">Membrane</keyword>
<gene>
    <name evidence="2" type="ORF">PFC_10440</name>
</gene>
<proteinExistence type="predicted"/>
<feature type="transmembrane region" description="Helical" evidence="1">
    <location>
        <begin position="84"/>
        <end position="102"/>
    </location>
</feature>
<keyword evidence="1" id="KW-1133">Transmembrane helix</keyword>
<dbReference type="GeneID" id="13300656"/>
<dbReference type="EMBL" id="CP003685">
    <property type="protein sequence ID" value="AFN05007.1"/>
    <property type="molecule type" value="Genomic_DNA"/>
</dbReference>
<evidence type="ECO:0000256" key="1">
    <source>
        <dbReference type="SAM" id="Phobius"/>
    </source>
</evidence>
<feature type="transmembrane region" description="Helical" evidence="1">
    <location>
        <begin position="157"/>
        <end position="178"/>
    </location>
</feature>
<dbReference type="PANTHER" id="PTHR35337:SF1">
    <property type="entry name" value="SLR1478 PROTEIN"/>
    <property type="match status" value="1"/>
</dbReference>
<evidence type="ECO:0008006" key="4">
    <source>
        <dbReference type="Google" id="ProtNLM"/>
    </source>
</evidence>
<dbReference type="AlphaFoldDB" id="I6UA15"/>
<organism evidence="3">
    <name type="scientific">Pyrococcus furiosus COM1</name>
    <dbReference type="NCBI Taxonomy" id="1185654"/>
    <lineage>
        <taxon>Archaea</taxon>
        <taxon>Methanobacteriati</taxon>
        <taxon>Methanobacteriota</taxon>
        <taxon>Thermococci</taxon>
        <taxon>Thermococcales</taxon>
        <taxon>Thermococcaceae</taxon>
        <taxon>Pyrococcus</taxon>
    </lineage>
</organism>
<name>I6UA15_9EURY</name>
<protein>
    <recommendedName>
        <fullName evidence="4">Stage II sporulation protein M</fullName>
    </recommendedName>
</protein>
<dbReference type="HOGENOM" id="CLU_099320_0_1_2"/>
<dbReference type="InterPro" id="IPR002798">
    <property type="entry name" value="SpoIIM-like"/>
</dbReference>
<dbReference type="PANTHER" id="PTHR35337">
    <property type="entry name" value="SLR1478 PROTEIN"/>
    <property type="match status" value="1"/>
</dbReference>
<dbReference type="KEGG" id="pfi:PFC_10440"/>